<feature type="compositionally biased region" description="Basic and acidic residues" evidence="1">
    <location>
        <begin position="100"/>
        <end position="111"/>
    </location>
</feature>
<reference evidence="2" key="1">
    <citation type="submission" date="2021-02" db="EMBL/GenBank/DDBJ databases">
        <authorList>
            <person name="Dougan E. K."/>
            <person name="Rhodes N."/>
            <person name="Thang M."/>
            <person name="Chan C."/>
        </authorList>
    </citation>
    <scope>NUCLEOTIDE SEQUENCE</scope>
</reference>
<sequence length="178" mass="19520">MDGPLAPLDSFAPPGLPGLAAVQTPRRAHDRHPNLCDLSEEGKAEHRRSLELLGPSLNPEKLFALGDEEVRERWQVGYNPVQEFITLLSDSEASTPRAMDLPEERPETTMDLQKEWQDSGFERPRPRAQPAVRKAKALTAADYCRVIRPPLPVPAASALAGTWLDSDLAAGLEALEPA</sequence>
<keyword evidence="3" id="KW-1185">Reference proteome</keyword>
<comment type="caution">
    <text evidence="2">The sequence shown here is derived from an EMBL/GenBank/DDBJ whole genome shotgun (WGS) entry which is preliminary data.</text>
</comment>
<gene>
    <name evidence="2" type="ORF">SNAT2548_LOCUS28101</name>
</gene>
<dbReference type="OrthoDB" id="448718at2759"/>
<dbReference type="AlphaFoldDB" id="A0A812T1X0"/>
<protein>
    <submittedName>
        <fullName evidence="2">Uncharacterized protein</fullName>
    </submittedName>
</protein>
<feature type="region of interest" description="Disordered" evidence="1">
    <location>
        <begin position="1"/>
        <end position="44"/>
    </location>
</feature>
<proteinExistence type="predicted"/>
<accession>A0A812T1X0</accession>
<evidence type="ECO:0000256" key="1">
    <source>
        <dbReference type="SAM" id="MobiDB-lite"/>
    </source>
</evidence>
<evidence type="ECO:0000313" key="3">
    <source>
        <dbReference type="Proteomes" id="UP000604046"/>
    </source>
</evidence>
<name>A0A812T1X0_9DINO</name>
<dbReference type="Proteomes" id="UP000604046">
    <property type="component" value="Unassembled WGS sequence"/>
</dbReference>
<dbReference type="EMBL" id="CAJNDS010002503">
    <property type="protein sequence ID" value="CAE7501765.1"/>
    <property type="molecule type" value="Genomic_DNA"/>
</dbReference>
<evidence type="ECO:0000313" key="2">
    <source>
        <dbReference type="EMBL" id="CAE7501765.1"/>
    </source>
</evidence>
<organism evidence="2 3">
    <name type="scientific">Symbiodinium natans</name>
    <dbReference type="NCBI Taxonomy" id="878477"/>
    <lineage>
        <taxon>Eukaryota</taxon>
        <taxon>Sar</taxon>
        <taxon>Alveolata</taxon>
        <taxon>Dinophyceae</taxon>
        <taxon>Suessiales</taxon>
        <taxon>Symbiodiniaceae</taxon>
        <taxon>Symbiodinium</taxon>
    </lineage>
</organism>
<feature type="region of interest" description="Disordered" evidence="1">
    <location>
        <begin position="92"/>
        <end position="111"/>
    </location>
</feature>